<keyword evidence="3 7" id="KW-0812">Transmembrane</keyword>
<dbReference type="OMA" id="WYRQYET"/>
<feature type="transmembrane region" description="Helical" evidence="7">
    <location>
        <begin position="94"/>
        <end position="116"/>
    </location>
</feature>
<accession>K1XKL6</accession>
<feature type="transmembrane region" description="Helical" evidence="7">
    <location>
        <begin position="148"/>
        <end position="171"/>
    </location>
</feature>
<feature type="transmembrane region" description="Helical" evidence="7">
    <location>
        <begin position="353"/>
        <end position="373"/>
    </location>
</feature>
<keyword evidence="5 7" id="KW-0472">Membrane</keyword>
<feature type="transmembrane region" description="Helical" evidence="7">
    <location>
        <begin position="123"/>
        <end position="142"/>
    </location>
</feature>
<dbReference type="GO" id="GO:0016020">
    <property type="term" value="C:membrane"/>
    <property type="evidence" value="ECO:0007669"/>
    <property type="project" value="UniProtKB-SubCell"/>
</dbReference>
<gene>
    <name evidence="9" type="ORF">MBM_08776</name>
</gene>
<protein>
    <submittedName>
        <fullName evidence="9">Pantothenate transporter</fullName>
    </submittedName>
</protein>
<dbReference type="HOGENOM" id="CLU_001265_0_1_1"/>
<dbReference type="eggNOG" id="KOG2533">
    <property type="taxonomic scope" value="Eukaryota"/>
</dbReference>
<dbReference type="InterPro" id="IPR036259">
    <property type="entry name" value="MFS_trans_sf"/>
</dbReference>
<dbReference type="Gene3D" id="1.20.1250.20">
    <property type="entry name" value="MFS general substrate transporter like domains"/>
    <property type="match status" value="2"/>
</dbReference>
<evidence type="ECO:0000256" key="2">
    <source>
        <dbReference type="ARBA" id="ARBA00022448"/>
    </source>
</evidence>
<feature type="compositionally biased region" description="Polar residues" evidence="6">
    <location>
        <begin position="7"/>
        <end position="18"/>
    </location>
</feature>
<dbReference type="AlphaFoldDB" id="K1XKL6"/>
<dbReference type="InParanoid" id="K1XKL6"/>
<comment type="subcellular location">
    <subcellularLocation>
        <location evidence="1">Membrane</location>
        <topology evidence="1">Multi-pass membrane protein</topology>
    </subcellularLocation>
</comment>
<evidence type="ECO:0000259" key="8">
    <source>
        <dbReference type="PROSITE" id="PS50850"/>
    </source>
</evidence>
<evidence type="ECO:0000256" key="5">
    <source>
        <dbReference type="ARBA" id="ARBA00023136"/>
    </source>
</evidence>
<evidence type="ECO:0000256" key="6">
    <source>
        <dbReference type="SAM" id="MobiDB-lite"/>
    </source>
</evidence>
<keyword evidence="2" id="KW-0813">Transport</keyword>
<feature type="transmembrane region" description="Helical" evidence="7">
    <location>
        <begin position="56"/>
        <end position="74"/>
    </location>
</feature>
<dbReference type="PROSITE" id="PS50850">
    <property type="entry name" value="MFS"/>
    <property type="match status" value="1"/>
</dbReference>
<dbReference type="GO" id="GO:0022857">
    <property type="term" value="F:transmembrane transporter activity"/>
    <property type="evidence" value="ECO:0007669"/>
    <property type="project" value="InterPro"/>
</dbReference>
<evidence type="ECO:0000256" key="4">
    <source>
        <dbReference type="ARBA" id="ARBA00022989"/>
    </source>
</evidence>
<dbReference type="OrthoDB" id="3639251at2759"/>
<dbReference type="PANTHER" id="PTHR43791">
    <property type="entry name" value="PERMEASE-RELATED"/>
    <property type="match status" value="1"/>
</dbReference>
<dbReference type="KEGG" id="mbe:MBM_08776"/>
<evidence type="ECO:0000256" key="3">
    <source>
        <dbReference type="ARBA" id="ARBA00022692"/>
    </source>
</evidence>
<name>K1XKL6_MARBU</name>
<organism evidence="9 10">
    <name type="scientific">Marssonina brunnea f. sp. multigermtubi (strain MB_m1)</name>
    <name type="common">Marssonina leaf spot fungus</name>
    <dbReference type="NCBI Taxonomy" id="1072389"/>
    <lineage>
        <taxon>Eukaryota</taxon>
        <taxon>Fungi</taxon>
        <taxon>Dikarya</taxon>
        <taxon>Ascomycota</taxon>
        <taxon>Pezizomycotina</taxon>
        <taxon>Leotiomycetes</taxon>
        <taxon>Helotiales</taxon>
        <taxon>Drepanopezizaceae</taxon>
        <taxon>Drepanopeziza</taxon>
    </lineage>
</organism>
<dbReference type="InterPro" id="IPR020846">
    <property type="entry name" value="MFS_dom"/>
</dbReference>
<keyword evidence="10" id="KW-1185">Reference proteome</keyword>
<dbReference type="InterPro" id="IPR011701">
    <property type="entry name" value="MFS"/>
</dbReference>
<evidence type="ECO:0000256" key="7">
    <source>
        <dbReference type="SAM" id="Phobius"/>
    </source>
</evidence>
<dbReference type="EMBL" id="JH921452">
    <property type="protein sequence ID" value="EKD13014.1"/>
    <property type="molecule type" value="Genomic_DNA"/>
</dbReference>
<sequence length="394" mass="43784">MSEKVASITQDVQSTGSGKTEKQPLREDPSLEVSPLPEDWTEAEEKALVKKLDVRIIPMMAIVFALSLIDRANISAAYISGMNVDLDLTTGNRYTVTLLVFFPTYALFEFPSNLIIRRVGARLWLGFLVMSFGAVVFGMGFVKNWRVLAVLRALLGAAEAGQLPGCVYLVASWYRTFEMASRISIFYMCSVLALGFGGLIAYGFQQISVGDGMLSQGWRWIYIIEGMITVVAGAACLFTVPQFAEKATWLTDRERYIAKERLIRDRGEKEYKKVSAWESAKHLLDPKLLVLSYMYLATSSSAYSINFFFPIILTQGLGFKYTTSLILTSTPYFCGIIAGVTLAWISDKYRTRYPIILVQTACCIIGLFIINLVDAPGVRLVGIFITVLGVQNNA</sequence>
<feature type="domain" description="Major facilitator superfamily (MFS) profile" evidence="8">
    <location>
        <begin position="56"/>
        <end position="394"/>
    </location>
</feature>
<feature type="region of interest" description="Disordered" evidence="6">
    <location>
        <begin position="1"/>
        <end position="36"/>
    </location>
</feature>
<feature type="transmembrane region" description="Helical" evidence="7">
    <location>
        <begin position="325"/>
        <end position="346"/>
    </location>
</feature>
<feature type="transmembrane region" description="Helical" evidence="7">
    <location>
        <begin position="220"/>
        <end position="240"/>
    </location>
</feature>
<dbReference type="Proteomes" id="UP000006753">
    <property type="component" value="Unassembled WGS sequence"/>
</dbReference>
<feature type="compositionally biased region" description="Basic and acidic residues" evidence="6">
    <location>
        <begin position="19"/>
        <end position="29"/>
    </location>
</feature>
<feature type="transmembrane region" description="Helical" evidence="7">
    <location>
        <begin position="288"/>
        <end position="313"/>
    </location>
</feature>
<dbReference type="FunFam" id="1.20.1250.20:FF:000018">
    <property type="entry name" value="MFS transporter permease"/>
    <property type="match status" value="1"/>
</dbReference>
<dbReference type="SUPFAM" id="SSF103473">
    <property type="entry name" value="MFS general substrate transporter"/>
    <property type="match status" value="1"/>
</dbReference>
<proteinExistence type="predicted"/>
<reference evidence="9 10" key="1">
    <citation type="journal article" date="2012" name="BMC Genomics">
        <title>Sequencing the genome of Marssonina brunnea reveals fungus-poplar co-evolution.</title>
        <authorList>
            <person name="Zhu S."/>
            <person name="Cao Y.-Z."/>
            <person name="Jiang C."/>
            <person name="Tan B.-Y."/>
            <person name="Wang Z."/>
            <person name="Feng S."/>
            <person name="Zhang L."/>
            <person name="Su X.-H."/>
            <person name="Brejova B."/>
            <person name="Vinar T."/>
            <person name="Xu M."/>
            <person name="Wang M.-X."/>
            <person name="Zhang S.-G."/>
            <person name="Huang M.-R."/>
            <person name="Wu R."/>
            <person name="Zhou Y."/>
        </authorList>
    </citation>
    <scope>NUCLEOTIDE SEQUENCE [LARGE SCALE GENOMIC DNA]</scope>
    <source>
        <strain evidence="9 10">MB_m1</strain>
    </source>
</reference>
<evidence type="ECO:0000313" key="9">
    <source>
        <dbReference type="EMBL" id="EKD13014.1"/>
    </source>
</evidence>
<evidence type="ECO:0000256" key="1">
    <source>
        <dbReference type="ARBA" id="ARBA00004141"/>
    </source>
</evidence>
<feature type="transmembrane region" description="Helical" evidence="7">
    <location>
        <begin position="183"/>
        <end position="204"/>
    </location>
</feature>
<dbReference type="Pfam" id="PF07690">
    <property type="entry name" value="MFS_1"/>
    <property type="match status" value="1"/>
</dbReference>
<keyword evidence="4 7" id="KW-1133">Transmembrane helix</keyword>
<dbReference type="PANTHER" id="PTHR43791:SF3">
    <property type="entry name" value="MAJOR FACILITATOR SUPERFAMILY (MFS) PROFILE DOMAIN-CONTAINING PROTEIN"/>
    <property type="match status" value="1"/>
</dbReference>
<evidence type="ECO:0000313" key="10">
    <source>
        <dbReference type="Proteomes" id="UP000006753"/>
    </source>
</evidence>